<evidence type="ECO:0000256" key="12">
    <source>
        <dbReference type="SAM" id="Phobius"/>
    </source>
</evidence>
<evidence type="ECO:0000256" key="8">
    <source>
        <dbReference type="ARBA" id="ARBA00022989"/>
    </source>
</evidence>
<evidence type="ECO:0000313" key="16">
    <source>
        <dbReference type="Proteomes" id="UP000249524"/>
    </source>
</evidence>
<dbReference type="GO" id="GO:0000155">
    <property type="term" value="F:phosphorelay sensor kinase activity"/>
    <property type="evidence" value="ECO:0007669"/>
    <property type="project" value="InterPro"/>
</dbReference>
<evidence type="ECO:0000259" key="14">
    <source>
        <dbReference type="PROSITE" id="PS50885"/>
    </source>
</evidence>
<feature type="transmembrane region" description="Helical" evidence="12">
    <location>
        <begin position="178"/>
        <end position="199"/>
    </location>
</feature>
<dbReference type="AlphaFoldDB" id="A0A328BHS5"/>
<gene>
    <name evidence="15" type="ORF">DJ019_10845</name>
</gene>
<dbReference type="InterPro" id="IPR036890">
    <property type="entry name" value="HATPase_C_sf"/>
</dbReference>
<feature type="region of interest" description="Disordered" evidence="11">
    <location>
        <begin position="385"/>
        <end position="407"/>
    </location>
</feature>
<organism evidence="15 16">
    <name type="scientific">Phenylobacterium kunshanense</name>
    <dbReference type="NCBI Taxonomy" id="1445034"/>
    <lineage>
        <taxon>Bacteria</taxon>
        <taxon>Pseudomonadati</taxon>
        <taxon>Pseudomonadota</taxon>
        <taxon>Alphaproteobacteria</taxon>
        <taxon>Caulobacterales</taxon>
        <taxon>Caulobacteraceae</taxon>
        <taxon>Phenylobacterium</taxon>
    </lineage>
</organism>
<keyword evidence="7 15" id="KW-0418">Kinase</keyword>
<feature type="domain" description="HAMP" evidence="14">
    <location>
        <begin position="202"/>
        <end position="253"/>
    </location>
</feature>
<dbReference type="OrthoDB" id="9809567at2"/>
<evidence type="ECO:0000256" key="11">
    <source>
        <dbReference type="SAM" id="MobiDB-lite"/>
    </source>
</evidence>
<dbReference type="EC" id="2.7.13.3" evidence="3"/>
<comment type="subcellular location">
    <subcellularLocation>
        <location evidence="2">Membrane</location>
    </subcellularLocation>
</comment>
<sequence>MRLPEGLTRPSLARRLVLLAVGWSLAALVVVAVVVALVFQQGALRRFDAGLSDLIDNLISGSTIEDGEVIAPALTDQRALRAYSGRYWDIAEPLPEGGVRSLVPSRSLWDSQLTVPADLPARLKANPRKPIAFDAPGVQPGERLRVVARWTSLPGRDAPLVFMAAEDRRPIDREVRSSVTRIAIAFALLGLGLIVAVVVQVRVGLQPLFRLREEVAEVRRGKADRLAGAYPTELTPLTDELNALVAHNQETVERQRTHVGNLAHALKTPISVMLTEAQQRPGPLAEVVTRQADVMREQVDHHLRRARAAARSQGPGERTNVAEVLDELSRTLEKIFRAKGVEIDWDAPDDLWFAGERQDFMEIAGNAMENAGKFGRRRVRVRADAAGSDGMQLSVEDDGPGLPPDRRDEVIRRGARLDESAPGSGLGLSIIDELARAYRGSISLGDSPLGGLSVVVRLPRAAD</sequence>
<feature type="transmembrane region" description="Helical" evidence="12">
    <location>
        <begin position="16"/>
        <end position="39"/>
    </location>
</feature>
<dbReference type="GO" id="GO:0005886">
    <property type="term" value="C:plasma membrane"/>
    <property type="evidence" value="ECO:0007669"/>
    <property type="project" value="TreeGrafter"/>
</dbReference>
<dbReference type="Pfam" id="PF02518">
    <property type="entry name" value="HATPase_c"/>
    <property type="match status" value="1"/>
</dbReference>
<dbReference type="InterPro" id="IPR036097">
    <property type="entry name" value="HisK_dim/P_sf"/>
</dbReference>
<comment type="catalytic activity">
    <reaction evidence="1">
        <text>ATP + protein L-histidine = ADP + protein N-phospho-L-histidine.</text>
        <dbReference type="EC" id="2.7.13.3"/>
    </reaction>
</comment>
<evidence type="ECO:0000256" key="5">
    <source>
        <dbReference type="ARBA" id="ARBA00022679"/>
    </source>
</evidence>
<keyword evidence="9" id="KW-0902">Two-component regulatory system</keyword>
<evidence type="ECO:0000256" key="2">
    <source>
        <dbReference type="ARBA" id="ARBA00004370"/>
    </source>
</evidence>
<evidence type="ECO:0000313" key="15">
    <source>
        <dbReference type="EMBL" id="RAK65454.1"/>
    </source>
</evidence>
<keyword evidence="6 12" id="KW-0812">Transmembrane</keyword>
<evidence type="ECO:0000256" key="9">
    <source>
        <dbReference type="ARBA" id="ARBA00023012"/>
    </source>
</evidence>
<dbReference type="InterPro" id="IPR004358">
    <property type="entry name" value="Sig_transdc_His_kin-like_C"/>
</dbReference>
<dbReference type="InterPro" id="IPR005467">
    <property type="entry name" value="His_kinase_dom"/>
</dbReference>
<evidence type="ECO:0000256" key="4">
    <source>
        <dbReference type="ARBA" id="ARBA00022553"/>
    </source>
</evidence>
<keyword evidence="4" id="KW-0597">Phosphoprotein</keyword>
<keyword evidence="8 12" id="KW-1133">Transmembrane helix</keyword>
<comment type="caution">
    <text evidence="15">The sequence shown here is derived from an EMBL/GenBank/DDBJ whole genome shotgun (WGS) entry which is preliminary data.</text>
</comment>
<evidence type="ECO:0000256" key="1">
    <source>
        <dbReference type="ARBA" id="ARBA00000085"/>
    </source>
</evidence>
<dbReference type="InterPro" id="IPR003594">
    <property type="entry name" value="HATPase_dom"/>
</dbReference>
<evidence type="ECO:0000259" key="13">
    <source>
        <dbReference type="PROSITE" id="PS50109"/>
    </source>
</evidence>
<dbReference type="PANTHER" id="PTHR45436:SF5">
    <property type="entry name" value="SENSOR HISTIDINE KINASE TRCS"/>
    <property type="match status" value="1"/>
</dbReference>
<dbReference type="Gene3D" id="3.30.565.10">
    <property type="entry name" value="Histidine kinase-like ATPase, C-terminal domain"/>
    <property type="match status" value="1"/>
</dbReference>
<dbReference type="SMART" id="SM00387">
    <property type="entry name" value="HATPase_c"/>
    <property type="match status" value="1"/>
</dbReference>
<evidence type="ECO:0000256" key="6">
    <source>
        <dbReference type="ARBA" id="ARBA00022692"/>
    </source>
</evidence>
<dbReference type="Proteomes" id="UP000249524">
    <property type="component" value="Unassembled WGS sequence"/>
</dbReference>
<evidence type="ECO:0000256" key="7">
    <source>
        <dbReference type="ARBA" id="ARBA00022777"/>
    </source>
</evidence>
<dbReference type="InterPro" id="IPR003660">
    <property type="entry name" value="HAMP_dom"/>
</dbReference>
<dbReference type="SUPFAM" id="SSF55874">
    <property type="entry name" value="ATPase domain of HSP90 chaperone/DNA topoisomerase II/histidine kinase"/>
    <property type="match status" value="1"/>
</dbReference>
<name>A0A328BHS5_9CAUL</name>
<dbReference type="PROSITE" id="PS50109">
    <property type="entry name" value="HIS_KIN"/>
    <property type="match status" value="1"/>
</dbReference>
<evidence type="ECO:0000256" key="10">
    <source>
        <dbReference type="ARBA" id="ARBA00023136"/>
    </source>
</evidence>
<keyword evidence="10 12" id="KW-0472">Membrane</keyword>
<evidence type="ECO:0000256" key="3">
    <source>
        <dbReference type="ARBA" id="ARBA00012438"/>
    </source>
</evidence>
<dbReference type="PANTHER" id="PTHR45436">
    <property type="entry name" value="SENSOR HISTIDINE KINASE YKOH"/>
    <property type="match status" value="1"/>
</dbReference>
<reference evidence="15 16" key="1">
    <citation type="submission" date="2018-05" db="EMBL/GenBank/DDBJ databases">
        <authorList>
            <person name="Lanie J.A."/>
            <person name="Ng W.-L."/>
            <person name="Kazmierczak K.M."/>
            <person name="Andrzejewski T.M."/>
            <person name="Davidsen T.M."/>
            <person name="Wayne K.J."/>
            <person name="Tettelin H."/>
            <person name="Glass J.I."/>
            <person name="Rusch D."/>
            <person name="Podicherti R."/>
            <person name="Tsui H.-C.T."/>
            <person name="Winkler M.E."/>
        </authorList>
    </citation>
    <scope>NUCLEOTIDE SEQUENCE [LARGE SCALE GENOMIC DNA]</scope>
    <source>
        <strain evidence="15 16">BUT-10</strain>
    </source>
</reference>
<dbReference type="InterPro" id="IPR050428">
    <property type="entry name" value="TCS_sensor_his_kinase"/>
</dbReference>
<dbReference type="EMBL" id="QFYS01000004">
    <property type="protein sequence ID" value="RAK65454.1"/>
    <property type="molecule type" value="Genomic_DNA"/>
</dbReference>
<dbReference type="SUPFAM" id="SSF47384">
    <property type="entry name" value="Homodimeric domain of signal transducing histidine kinase"/>
    <property type="match status" value="1"/>
</dbReference>
<keyword evidence="16" id="KW-1185">Reference proteome</keyword>
<feature type="domain" description="Histidine kinase" evidence="13">
    <location>
        <begin position="261"/>
        <end position="462"/>
    </location>
</feature>
<proteinExistence type="predicted"/>
<accession>A0A328BHS5</accession>
<protein>
    <recommendedName>
        <fullName evidence="3">histidine kinase</fullName>
        <ecNumber evidence="3">2.7.13.3</ecNumber>
    </recommendedName>
</protein>
<dbReference type="PROSITE" id="PS50885">
    <property type="entry name" value="HAMP"/>
    <property type="match status" value="1"/>
</dbReference>
<keyword evidence="5" id="KW-0808">Transferase</keyword>
<dbReference type="Gene3D" id="1.10.287.130">
    <property type="match status" value="1"/>
</dbReference>
<dbReference type="RefSeq" id="WP_111276050.1">
    <property type="nucleotide sequence ID" value="NZ_QFYS01000004.1"/>
</dbReference>
<dbReference type="PRINTS" id="PR00344">
    <property type="entry name" value="BCTRLSENSOR"/>
</dbReference>